<keyword evidence="3" id="KW-0732">Signal</keyword>
<dbReference type="InterPro" id="IPR012944">
    <property type="entry name" value="SusD_RagB_dom"/>
</dbReference>
<dbReference type="Pfam" id="PF07980">
    <property type="entry name" value="SusD_RagB"/>
    <property type="match status" value="1"/>
</dbReference>
<evidence type="ECO:0000256" key="2">
    <source>
        <dbReference type="ARBA" id="ARBA00006275"/>
    </source>
</evidence>
<dbReference type="SUPFAM" id="SSF48452">
    <property type="entry name" value="TPR-like"/>
    <property type="match status" value="1"/>
</dbReference>
<keyword evidence="9" id="KW-1185">Reference proteome</keyword>
<sequence>MKKLRYSINISIAIMLLTIGCKKNILDVAPQDAYSDKTFWSTKKDVIAAINGCYANWESASNILRNDCFTDNEYYNGYSGMYELFASGRVTAAINFSPVFYEYGTIYTCNWFLENVDKVNSSIVDGSLRERVKAEARFIRVYRYFILTQYYRDVPLITATQTAAEARVGKQKSKAAITDFMLNELAAIAPNLPVEYTDFADVGRITRGAALALKARIELFNKKYTDCIATCTQLMTAPFNYSVYTLPNPNANAYEELFRPGNVNAIVNKEDILDIQYKINQNEKNVLSEIGIYPVGNSAVGMTQSLVDEYETINGLTIANDPSYDPSQPYKNRDKRLDASIIRPGLWYNGIYFDPITPSDPSEWPMPVPNSYLFLSNDKAVPSNSPTGYNLKKYLSIIKDYYGTPYGTTAGLSNTGGNVMVIRYAEVLLTYAEAKIEAGQIDASVYDAINQLRSRAGLPNATPSNQTAMRDLVRRERRVELVGEGLRWFDIVRWNIGPTVITPVMACPEGTVDRTNGNITLQVGSNAVVAPRSYTPKYNIFPIPAMELQQNSNILQNIEYR</sequence>
<dbReference type="STRING" id="475255.SAMN04488101_101789"/>
<dbReference type="RefSeq" id="WP_084287332.1">
    <property type="nucleotide sequence ID" value="NZ_FWYB01000001.1"/>
</dbReference>
<gene>
    <name evidence="8" type="ORF">SAMN04488101_101789</name>
</gene>
<protein>
    <submittedName>
        <fullName evidence="8">Starch-binding associating with outer membrane</fullName>
    </submittedName>
</protein>
<keyword evidence="4" id="KW-0472">Membrane</keyword>
<feature type="domain" description="RagB/SusD" evidence="6">
    <location>
        <begin position="293"/>
        <end position="560"/>
    </location>
</feature>
<name>A0A1W2AP73_9SPHI</name>
<evidence type="ECO:0000256" key="1">
    <source>
        <dbReference type="ARBA" id="ARBA00004442"/>
    </source>
</evidence>
<evidence type="ECO:0000256" key="5">
    <source>
        <dbReference type="ARBA" id="ARBA00023237"/>
    </source>
</evidence>
<dbReference type="OrthoDB" id="5694214at2"/>
<dbReference type="Gene3D" id="1.25.40.390">
    <property type="match status" value="1"/>
</dbReference>
<dbReference type="AlphaFoldDB" id="A0A1W2AP73"/>
<evidence type="ECO:0000256" key="4">
    <source>
        <dbReference type="ARBA" id="ARBA00023136"/>
    </source>
</evidence>
<comment type="subcellular location">
    <subcellularLocation>
        <location evidence="1">Cell outer membrane</location>
    </subcellularLocation>
</comment>
<dbReference type="Pfam" id="PF14322">
    <property type="entry name" value="SusD-like_3"/>
    <property type="match status" value="1"/>
</dbReference>
<dbReference type="GO" id="GO:0009279">
    <property type="term" value="C:cell outer membrane"/>
    <property type="evidence" value="ECO:0007669"/>
    <property type="project" value="UniProtKB-SubCell"/>
</dbReference>
<keyword evidence="5" id="KW-0998">Cell outer membrane</keyword>
<comment type="similarity">
    <text evidence="2">Belongs to the SusD family.</text>
</comment>
<dbReference type="InterPro" id="IPR011990">
    <property type="entry name" value="TPR-like_helical_dom_sf"/>
</dbReference>
<accession>A0A1W2AP73</accession>
<organism evidence="8 9">
    <name type="scientific">Pedobacter nyackensis</name>
    <dbReference type="NCBI Taxonomy" id="475255"/>
    <lineage>
        <taxon>Bacteria</taxon>
        <taxon>Pseudomonadati</taxon>
        <taxon>Bacteroidota</taxon>
        <taxon>Sphingobacteriia</taxon>
        <taxon>Sphingobacteriales</taxon>
        <taxon>Sphingobacteriaceae</taxon>
        <taxon>Pedobacter</taxon>
    </lineage>
</organism>
<proteinExistence type="inferred from homology"/>
<evidence type="ECO:0000259" key="7">
    <source>
        <dbReference type="Pfam" id="PF14322"/>
    </source>
</evidence>
<evidence type="ECO:0000313" key="8">
    <source>
        <dbReference type="EMBL" id="SMC62322.1"/>
    </source>
</evidence>
<reference evidence="8 9" key="1">
    <citation type="submission" date="2017-04" db="EMBL/GenBank/DDBJ databases">
        <authorList>
            <person name="Afonso C.L."/>
            <person name="Miller P.J."/>
            <person name="Scott M.A."/>
            <person name="Spackman E."/>
            <person name="Goraichik I."/>
            <person name="Dimitrov K.M."/>
            <person name="Suarez D.L."/>
            <person name="Swayne D.E."/>
        </authorList>
    </citation>
    <scope>NUCLEOTIDE SEQUENCE [LARGE SCALE GENOMIC DNA]</scope>
    <source>
        <strain evidence="8 9">DSM 19625</strain>
    </source>
</reference>
<dbReference type="Proteomes" id="UP000192678">
    <property type="component" value="Unassembled WGS sequence"/>
</dbReference>
<evidence type="ECO:0000313" key="9">
    <source>
        <dbReference type="Proteomes" id="UP000192678"/>
    </source>
</evidence>
<dbReference type="InterPro" id="IPR033985">
    <property type="entry name" value="SusD-like_N"/>
</dbReference>
<feature type="domain" description="SusD-like N-terminal" evidence="7">
    <location>
        <begin position="101"/>
        <end position="219"/>
    </location>
</feature>
<evidence type="ECO:0000256" key="3">
    <source>
        <dbReference type="ARBA" id="ARBA00022729"/>
    </source>
</evidence>
<dbReference type="EMBL" id="FWYB01000001">
    <property type="protein sequence ID" value="SMC62322.1"/>
    <property type="molecule type" value="Genomic_DNA"/>
</dbReference>
<dbReference type="PROSITE" id="PS51257">
    <property type="entry name" value="PROKAR_LIPOPROTEIN"/>
    <property type="match status" value="1"/>
</dbReference>
<evidence type="ECO:0000259" key="6">
    <source>
        <dbReference type="Pfam" id="PF07980"/>
    </source>
</evidence>